<name>A0A7R9AE06_9CRUS</name>
<sequence>GEDRWLCTLLLQRGYRVEYSAASDAYTHCPEGFSEFYNQRRRWVPSTMANIMDLLMDYKHTIKINDNISFPYICYQFMLMMGTILGPGTIFLMLVGAFVAAFRIDNWTSFYANIVPILFFMVICFLAKSKHQVIVAQIMSAAYALVMMAVIVGTALQLGEDGIGSPSAFFLITLSGSFFIAAVLHPQEFWCIVPGMLYLLSIPSMYLLLMIYSLVNLNNVSWGTREVQTKKSKKELEQERKEAEEARKRQRQNALLGILNRNGADDEEGSIEFSLAGLFKIICCTYPKQIDEKQQLLRIADSLEGMSKRLDLIEKTVDPHGLGRKRSFSRTSVRGPASETLGTVAEGENEEDFFDDNVTETESVRIVPKVDRDDLINPFWVEDPALKRGEMEYLPGSELAFWKDLIEKYLFPMELSKERKAEIAGELSELRTRSVFFFSMTNATFIIVVFLLQLNKEALHVKWPFGVKTNITFVEELDEAQITDDLKELRTKSVTAFFMFNALFILVVFLLQLNKDQLHIDWPFGVRTNITYIEETSEWRISKEYLQLEPIGLVFVFFFALILFIQFIAMLFHRFGTISHILASTELTCCSKKVDDVSEDAFIDKNAVAIARNLQRLRGLDGDYESDTGSSNDRLGRRKTIHNLERQRKRSRQIGTLDVAFKKRFFSIAAEGGPDNPLGTPILSNMRKLSMRRETIKALEVRRNTVMGERAEKKKMETLGAKKGEAMKAKLAKAGLIQGLNGNLPLAAANPYGVTNRAFDDADEDPGRSRGSLKMAALSSSRNSLARNSLSQSRQDRLNSPL</sequence>
<feature type="transmembrane region" description="Helical" evidence="8">
    <location>
        <begin position="110"/>
        <end position="127"/>
    </location>
</feature>
<dbReference type="EMBL" id="CAJPEV010004484">
    <property type="protein sequence ID" value="CAG0901858.1"/>
    <property type="molecule type" value="Genomic_DNA"/>
</dbReference>
<feature type="region of interest" description="Disordered" evidence="7">
    <location>
        <begin position="228"/>
        <end position="247"/>
    </location>
</feature>
<feature type="transmembrane region" description="Helical" evidence="8">
    <location>
        <begin position="134"/>
        <end position="156"/>
    </location>
</feature>
<dbReference type="PANTHER" id="PTHR22914:SF42">
    <property type="entry name" value="CHITIN SYNTHASE"/>
    <property type="match status" value="1"/>
</dbReference>
<accession>A0A7R9AE06</accession>
<keyword evidence="3" id="KW-0328">Glycosyltransferase</keyword>
<feature type="transmembrane region" description="Helical" evidence="8">
    <location>
        <begin position="196"/>
        <end position="215"/>
    </location>
</feature>
<evidence type="ECO:0000256" key="1">
    <source>
        <dbReference type="ARBA" id="ARBA00004141"/>
    </source>
</evidence>
<dbReference type="AlphaFoldDB" id="A0A7R9AE06"/>
<evidence type="ECO:0000256" key="2">
    <source>
        <dbReference type="ARBA" id="ARBA00012543"/>
    </source>
</evidence>
<dbReference type="EC" id="2.4.1.16" evidence="2"/>
<dbReference type="InterPro" id="IPR029044">
    <property type="entry name" value="Nucleotide-diphossugar_trans"/>
</dbReference>
<feature type="non-terminal residue" evidence="9">
    <location>
        <position position="802"/>
    </location>
</feature>
<evidence type="ECO:0000313" key="9">
    <source>
        <dbReference type="EMBL" id="CAD7252482.1"/>
    </source>
</evidence>
<keyword evidence="6 8" id="KW-0472">Membrane</keyword>
<evidence type="ECO:0000256" key="4">
    <source>
        <dbReference type="ARBA" id="ARBA00022692"/>
    </source>
</evidence>
<feature type="transmembrane region" description="Helical" evidence="8">
    <location>
        <begin position="77"/>
        <end position="104"/>
    </location>
</feature>
<feature type="transmembrane region" description="Helical" evidence="8">
    <location>
        <begin position="435"/>
        <end position="454"/>
    </location>
</feature>
<evidence type="ECO:0000313" key="10">
    <source>
        <dbReference type="Proteomes" id="UP000677054"/>
    </source>
</evidence>
<dbReference type="InterPro" id="IPR004835">
    <property type="entry name" value="Chitin_synth"/>
</dbReference>
<evidence type="ECO:0000256" key="6">
    <source>
        <dbReference type="ARBA" id="ARBA00023136"/>
    </source>
</evidence>
<dbReference type="GO" id="GO:0006031">
    <property type="term" value="P:chitin biosynthetic process"/>
    <property type="evidence" value="ECO:0007669"/>
    <property type="project" value="TreeGrafter"/>
</dbReference>
<reference evidence="9" key="1">
    <citation type="submission" date="2020-11" db="EMBL/GenBank/DDBJ databases">
        <authorList>
            <person name="Tran Van P."/>
        </authorList>
    </citation>
    <scope>NUCLEOTIDE SEQUENCE</scope>
</reference>
<keyword evidence="10" id="KW-1185">Reference proteome</keyword>
<keyword evidence="3" id="KW-0808">Transferase</keyword>
<gene>
    <name evidence="9" type="ORF">DSTB1V02_LOCUS12240</name>
</gene>
<proteinExistence type="predicted"/>
<comment type="subcellular location">
    <subcellularLocation>
        <location evidence="1">Membrane</location>
        <topology evidence="1">Multi-pass membrane protein</topology>
    </subcellularLocation>
</comment>
<feature type="transmembrane region" description="Helical" evidence="8">
    <location>
        <begin position="551"/>
        <end position="572"/>
    </location>
</feature>
<dbReference type="OrthoDB" id="370884at2759"/>
<dbReference type="Pfam" id="PF03142">
    <property type="entry name" value="Chitin_synth_2"/>
    <property type="match status" value="1"/>
</dbReference>
<dbReference type="GO" id="GO:0004100">
    <property type="term" value="F:chitin synthase activity"/>
    <property type="evidence" value="ECO:0007669"/>
    <property type="project" value="UniProtKB-EC"/>
</dbReference>
<dbReference type="GO" id="GO:0071944">
    <property type="term" value="C:cell periphery"/>
    <property type="evidence" value="ECO:0007669"/>
    <property type="project" value="TreeGrafter"/>
</dbReference>
<feature type="compositionally biased region" description="Low complexity" evidence="7">
    <location>
        <begin position="776"/>
        <end position="793"/>
    </location>
</feature>
<dbReference type="SUPFAM" id="SSF53448">
    <property type="entry name" value="Nucleotide-diphospho-sugar transferases"/>
    <property type="match status" value="1"/>
</dbReference>
<dbReference type="PANTHER" id="PTHR22914">
    <property type="entry name" value="CHITIN SYNTHASE"/>
    <property type="match status" value="1"/>
</dbReference>
<protein>
    <recommendedName>
        <fullName evidence="2">chitin synthase</fullName>
        <ecNumber evidence="2">2.4.1.16</ecNumber>
    </recommendedName>
</protein>
<dbReference type="GO" id="GO:0016020">
    <property type="term" value="C:membrane"/>
    <property type="evidence" value="ECO:0007669"/>
    <property type="project" value="UniProtKB-SubCell"/>
</dbReference>
<evidence type="ECO:0000256" key="7">
    <source>
        <dbReference type="SAM" id="MobiDB-lite"/>
    </source>
</evidence>
<feature type="compositionally biased region" description="Basic and acidic residues" evidence="7">
    <location>
        <begin position="234"/>
        <end position="247"/>
    </location>
</feature>
<evidence type="ECO:0000256" key="3">
    <source>
        <dbReference type="ARBA" id="ARBA00022676"/>
    </source>
</evidence>
<feature type="transmembrane region" description="Helical" evidence="8">
    <location>
        <begin position="168"/>
        <end position="184"/>
    </location>
</feature>
<dbReference type="EMBL" id="LR904001">
    <property type="protein sequence ID" value="CAD7252482.1"/>
    <property type="molecule type" value="Genomic_DNA"/>
</dbReference>
<feature type="transmembrane region" description="Helical" evidence="8">
    <location>
        <begin position="494"/>
        <end position="513"/>
    </location>
</feature>
<feature type="region of interest" description="Disordered" evidence="7">
    <location>
        <begin position="762"/>
        <end position="802"/>
    </location>
</feature>
<evidence type="ECO:0000256" key="5">
    <source>
        <dbReference type="ARBA" id="ARBA00022989"/>
    </source>
</evidence>
<keyword evidence="5 8" id="KW-1133">Transmembrane helix</keyword>
<keyword evidence="4 8" id="KW-0812">Transmembrane</keyword>
<organism evidence="9">
    <name type="scientific">Darwinula stevensoni</name>
    <dbReference type="NCBI Taxonomy" id="69355"/>
    <lineage>
        <taxon>Eukaryota</taxon>
        <taxon>Metazoa</taxon>
        <taxon>Ecdysozoa</taxon>
        <taxon>Arthropoda</taxon>
        <taxon>Crustacea</taxon>
        <taxon>Oligostraca</taxon>
        <taxon>Ostracoda</taxon>
        <taxon>Podocopa</taxon>
        <taxon>Podocopida</taxon>
        <taxon>Darwinulocopina</taxon>
        <taxon>Darwinuloidea</taxon>
        <taxon>Darwinulidae</taxon>
        <taxon>Darwinula</taxon>
    </lineage>
</organism>
<evidence type="ECO:0000256" key="8">
    <source>
        <dbReference type="SAM" id="Phobius"/>
    </source>
</evidence>
<dbReference type="Proteomes" id="UP000677054">
    <property type="component" value="Unassembled WGS sequence"/>
</dbReference>